<gene>
    <name evidence="3" type="ORF">SEMRO_480_G151370.1</name>
</gene>
<dbReference type="GO" id="GO:0006044">
    <property type="term" value="P:N-acetylglucosamine metabolic process"/>
    <property type="evidence" value="ECO:0007669"/>
    <property type="project" value="TreeGrafter"/>
</dbReference>
<feature type="region of interest" description="Disordered" evidence="1">
    <location>
        <begin position="1"/>
        <end position="25"/>
    </location>
</feature>
<name>A0A9N8DYN0_9STRA</name>
<keyword evidence="4" id="KW-1185">Reference proteome</keyword>
<evidence type="ECO:0000256" key="1">
    <source>
        <dbReference type="SAM" id="MobiDB-lite"/>
    </source>
</evidence>
<feature type="transmembrane region" description="Helical" evidence="2">
    <location>
        <begin position="34"/>
        <end position="52"/>
    </location>
</feature>
<dbReference type="PANTHER" id="PTHR12224:SF0">
    <property type="entry name" value="BETA-1,4-MANNOSYL-GLYCOPROTEIN 4-BETA-N-ACETYLGLUCOSAMINYLTRANSFERASE"/>
    <property type="match status" value="1"/>
</dbReference>
<dbReference type="GO" id="GO:0016020">
    <property type="term" value="C:membrane"/>
    <property type="evidence" value="ECO:0007669"/>
    <property type="project" value="InterPro"/>
</dbReference>
<evidence type="ECO:0000256" key="2">
    <source>
        <dbReference type="SAM" id="Phobius"/>
    </source>
</evidence>
<dbReference type="PANTHER" id="PTHR12224">
    <property type="entry name" value="BETA-1,4-MANNOSYL-GLYCOPROTEIN BETA-1,4-N-ACETYLGLUCOSAMINYL-TRANSFERASE"/>
    <property type="match status" value="1"/>
</dbReference>
<dbReference type="AlphaFoldDB" id="A0A9N8DYN0"/>
<dbReference type="GO" id="GO:0003830">
    <property type="term" value="F:beta-1,4-mannosylglycoprotein 4-beta-N-acetylglucosaminyltransferase activity"/>
    <property type="evidence" value="ECO:0007669"/>
    <property type="project" value="InterPro"/>
</dbReference>
<dbReference type="Proteomes" id="UP001153069">
    <property type="component" value="Unassembled WGS sequence"/>
</dbReference>
<feature type="region of interest" description="Disordered" evidence="1">
    <location>
        <begin position="495"/>
        <end position="515"/>
    </location>
</feature>
<evidence type="ECO:0000313" key="3">
    <source>
        <dbReference type="EMBL" id="CAB9511337.1"/>
    </source>
</evidence>
<keyword evidence="2" id="KW-0812">Transmembrane</keyword>
<reference evidence="3" key="1">
    <citation type="submission" date="2020-06" db="EMBL/GenBank/DDBJ databases">
        <authorList>
            <consortium name="Plant Systems Biology data submission"/>
        </authorList>
    </citation>
    <scope>NUCLEOTIDE SEQUENCE</scope>
    <source>
        <strain evidence="3">D6</strain>
    </source>
</reference>
<accession>A0A9N8DYN0</accession>
<protein>
    <submittedName>
        <fullName evidence="3">Uncharacterized protein</fullName>
    </submittedName>
</protein>
<keyword evidence="2" id="KW-1133">Transmembrane helix</keyword>
<dbReference type="InterPro" id="IPR006813">
    <property type="entry name" value="Glyco_trans_17"/>
</dbReference>
<sequence>MPRRHRKQKPSHDGPEEPSSTVNNSGGGPRVKIFVVRVALILLAGHTTYVFWTASSVSQILLEASTEVFQPRIKEERPAWARALEIQSNNQNKISSFLGITRGILSNKPMSFFREIQDKIDQEDLAERCHRYGFSVKKQNGNNNSTSLRRIFYGSLIAAESWETLDIVATEAYGVFAGVSFVESNRTQHFIPRPFLWNPENTERLRRLYGTPKLQVRQFINEDPGLMDLFREHQQRQEILKGWKELGMGPEDIGYLGDVDEAFTRDFLRAVQSCDVEEFDYKTHHCDQRKAKMQGFTRVFETSPDCLVKGRKWHHPDMVIGACVENIGDEKKNIIAPREWKQGRAGPHRALGFGSCNGGPINLDNITDNRFPLYSAGDIRMGCGGRSFPIKNPPPNYTTYSAFHMHNFFVDLQALRFKYLTYGHPIDNAMTVPLEELHFDLKMMVRCVKNLTDVAYKHRFGSQQRVKGGIDGALPPYPIYFMDKDYRNRKHEAARLQVEEDEQRQRDNSGKFLVQ</sequence>
<comment type="caution">
    <text evidence="3">The sequence shown here is derived from an EMBL/GenBank/DDBJ whole genome shotgun (WGS) entry which is preliminary data.</text>
</comment>
<organism evidence="3 4">
    <name type="scientific">Seminavis robusta</name>
    <dbReference type="NCBI Taxonomy" id="568900"/>
    <lineage>
        <taxon>Eukaryota</taxon>
        <taxon>Sar</taxon>
        <taxon>Stramenopiles</taxon>
        <taxon>Ochrophyta</taxon>
        <taxon>Bacillariophyta</taxon>
        <taxon>Bacillariophyceae</taxon>
        <taxon>Bacillariophycidae</taxon>
        <taxon>Naviculales</taxon>
        <taxon>Naviculaceae</taxon>
        <taxon>Seminavis</taxon>
    </lineage>
</organism>
<evidence type="ECO:0000313" key="4">
    <source>
        <dbReference type="Proteomes" id="UP001153069"/>
    </source>
</evidence>
<dbReference type="EMBL" id="CAICTM010000479">
    <property type="protein sequence ID" value="CAB9511337.1"/>
    <property type="molecule type" value="Genomic_DNA"/>
</dbReference>
<dbReference type="OrthoDB" id="44386at2759"/>
<proteinExistence type="predicted"/>
<keyword evidence="2" id="KW-0472">Membrane</keyword>
<feature type="compositionally biased region" description="Basic and acidic residues" evidence="1">
    <location>
        <begin position="495"/>
        <end position="509"/>
    </location>
</feature>